<comment type="caution">
    <text evidence="2">The sequence shown here is derived from an EMBL/GenBank/DDBJ whole genome shotgun (WGS) entry which is preliminary data.</text>
</comment>
<organism evidence="2 3">
    <name type="scientific">Parachaetomium inaequale</name>
    <dbReference type="NCBI Taxonomy" id="2588326"/>
    <lineage>
        <taxon>Eukaryota</taxon>
        <taxon>Fungi</taxon>
        <taxon>Dikarya</taxon>
        <taxon>Ascomycota</taxon>
        <taxon>Pezizomycotina</taxon>
        <taxon>Sordariomycetes</taxon>
        <taxon>Sordariomycetidae</taxon>
        <taxon>Sordariales</taxon>
        <taxon>Chaetomiaceae</taxon>
        <taxon>Parachaetomium</taxon>
    </lineage>
</organism>
<accession>A0AAN6PDM8</accession>
<keyword evidence="3" id="KW-1185">Reference proteome</keyword>
<feature type="compositionally biased region" description="Polar residues" evidence="1">
    <location>
        <begin position="43"/>
        <end position="66"/>
    </location>
</feature>
<evidence type="ECO:0000256" key="1">
    <source>
        <dbReference type="SAM" id="MobiDB-lite"/>
    </source>
</evidence>
<feature type="region of interest" description="Disordered" evidence="1">
    <location>
        <begin position="41"/>
        <end position="153"/>
    </location>
</feature>
<reference evidence="3" key="1">
    <citation type="journal article" date="2023" name="Mol. Phylogenet. Evol.">
        <title>Genome-scale phylogeny and comparative genomics of the fungal order Sordariales.</title>
        <authorList>
            <person name="Hensen N."/>
            <person name="Bonometti L."/>
            <person name="Westerberg I."/>
            <person name="Brannstrom I.O."/>
            <person name="Guillou S."/>
            <person name="Cros-Aarteil S."/>
            <person name="Calhoun S."/>
            <person name="Haridas S."/>
            <person name="Kuo A."/>
            <person name="Mondo S."/>
            <person name="Pangilinan J."/>
            <person name="Riley R."/>
            <person name="LaButti K."/>
            <person name="Andreopoulos B."/>
            <person name="Lipzen A."/>
            <person name="Chen C."/>
            <person name="Yan M."/>
            <person name="Daum C."/>
            <person name="Ng V."/>
            <person name="Clum A."/>
            <person name="Steindorff A."/>
            <person name="Ohm R.A."/>
            <person name="Martin F."/>
            <person name="Silar P."/>
            <person name="Natvig D.O."/>
            <person name="Lalanne C."/>
            <person name="Gautier V."/>
            <person name="Ament-Velasquez S.L."/>
            <person name="Kruys A."/>
            <person name="Hutchinson M.I."/>
            <person name="Powell A.J."/>
            <person name="Barry K."/>
            <person name="Miller A.N."/>
            <person name="Grigoriev I.V."/>
            <person name="Debuchy R."/>
            <person name="Gladieux P."/>
            <person name="Hiltunen Thoren M."/>
            <person name="Johannesson H."/>
        </authorList>
    </citation>
    <scope>NUCLEOTIDE SEQUENCE [LARGE SCALE GENOMIC DNA]</scope>
    <source>
        <strain evidence="3">CBS 284.82</strain>
    </source>
</reference>
<gene>
    <name evidence="2" type="ORF">C8A01DRAFT_39447</name>
</gene>
<evidence type="ECO:0000313" key="3">
    <source>
        <dbReference type="Proteomes" id="UP001303115"/>
    </source>
</evidence>
<evidence type="ECO:0000313" key="2">
    <source>
        <dbReference type="EMBL" id="KAK4034067.1"/>
    </source>
</evidence>
<protein>
    <submittedName>
        <fullName evidence="2">Uncharacterized protein</fullName>
    </submittedName>
</protein>
<dbReference type="Proteomes" id="UP001303115">
    <property type="component" value="Unassembled WGS sequence"/>
</dbReference>
<dbReference type="AlphaFoldDB" id="A0AAN6PDM8"/>
<sequence length="200" mass="21509">MPQNGVMEIPNDDESDKSDKFSLGSLWKQSWHEYKCSYEQLKSKSSTGTGTNVATAHATSGGSRLSQPLRAGRLHCGDVGGTKMPPKDVIVISSDDESSDSETYDNESYDDASDDDESSDDGSSNDGSSDDGSSDDESSDEQQKSGPGCPLAQDRHLLLITPHATTPLQRRLLLPLLDTRPHALITDVDAIPSSSRSYAE</sequence>
<feature type="region of interest" description="Disordered" evidence="1">
    <location>
        <begin position="1"/>
        <end position="21"/>
    </location>
</feature>
<feature type="compositionally biased region" description="Acidic residues" evidence="1">
    <location>
        <begin position="94"/>
        <end position="120"/>
    </location>
</feature>
<dbReference type="EMBL" id="MU854496">
    <property type="protein sequence ID" value="KAK4034067.1"/>
    <property type="molecule type" value="Genomic_DNA"/>
</dbReference>
<name>A0AAN6PDM8_9PEZI</name>
<feature type="compositionally biased region" description="Acidic residues" evidence="1">
    <location>
        <begin position="128"/>
        <end position="140"/>
    </location>
</feature>
<proteinExistence type="predicted"/>